<evidence type="ECO:0000313" key="10">
    <source>
        <dbReference type="Proteomes" id="UP000246740"/>
    </source>
</evidence>
<keyword evidence="2 7" id="KW-0812">Transmembrane</keyword>
<evidence type="ECO:0000259" key="8">
    <source>
        <dbReference type="Pfam" id="PF09779"/>
    </source>
</evidence>
<sequence length="633" mass="69875">MLASLFRSRFGPSYPQRECFFCRTTSIILPPYETSSDKDVGASTARVTNLSASGSSANISTGTPSNWYCSSCNCQNTLAPDGTPVDQYVRPMWDESWNRDRSQLLQHTRPLDRSSSSLTSSPIRGSHVPTWKADDKFQFCHTCQTNQTLQLNMLADYLPDESNPKYTFRLEQLPAYRASISARYPAVCSNCAPHVQSRILERDQYARSWSLGKWLDLKRKASSGDLSRGIHSSPTAKGKGNADQGSPIVNGSARTRTSRSDALQNGNAVLSPDEHRSVALFTLAAAFFWTTYLGAVLRPAVVESLIGQIRVSSHSGSRTRILCMFAAIIIGNSAFFKLCNRAARFDPTQRRLQRARSRNVRPEVKGLAAWQSTQKAISCVRIIVIIALSFGLGLDVWLTEYVTLNLLKSEPRHIWITRLGLSLLVFETISYITAAATIRVVMPPDLRLVSRPLNGTSRDGPGHNPQHHHDQDDLFGTLSLDDSGQGRAEREVGSHTVAGGFGFTPLPTDGQHANSAVPNGMGLRDRDGDAIMEDATAHRRMSISSVASDADDVPKSWNRWQLPPQSSSSASASARRETSAYNFQLGPQRFWEPQRPTGLEDVFGKAVRLDDAPEKENDSATDGKWSKWFGFSS</sequence>
<dbReference type="Pfam" id="PF09779">
    <property type="entry name" value="Ima1_N"/>
    <property type="match status" value="1"/>
</dbReference>
<evidence type="ECO:0000256" key="2">
    <source>
        <dbReference type="ARBA" id="ARBA00022692"/>
    </source>
</evidence>
<evidence type="ECO:0000256" key="6">
    <source>
        <dbReference type="SAM" id="MobiDB-lite"/>
    </source>
</evidence>
<dbReference type="GO" id="GO:0044732">
    <property type="term" value="C:mitotic spindle pole body"/>
    <property type="evidence" value="ECO:0007669"/>
    <property type="project" value="TreeGrafter"/>
</dbReference>
<evidence type="ECO:0000256" key="4">
    <source>
        <dbReference type="ARBA" id="ARBA00023136"/>
    </source>
</evidence>
<evidence type="ECO:0000313" key="9">
    <source>
        <dbReference type="EMBL" id="PWY96918.1"/>
    </source>
</evidence>
<keyword evidence="5" id="KW-0539">Nucleus</keyword>
<dbReference type="GO" id="GO:0034506">
    <property type="term" value="C:chromosome, centromeric core domain"/>
    <property type="evidence" value="ECO:0007669"/>
    <property type="project" value="TreeGrafter"/>
</dbReference>
<name>A0A317XHG7_9BASI</name>
<feature type="transmembrane region" description="Helical" evidence="7">
    <location>
        <begin position="379"/>
        <end position="399"/>
    </location>
</feature>
<feature type="transmembrane region" description="Helical" evidence="7">
    <location>
        <begin position="278"/>
        <end position="297"/>
    </location>
</feature>
<feature type="region of interest" description="Disordered" evidence="6">
    <location>
        <begin position="610"/>
        <end position="633"/>
    </location>
</feature>
<evidence type="ECO:0000256" key="3">
    <source>
        <dbReference type="ARBA" id="ARBA00022989"/>
    </source>
</evidence>
<evidence type="ECO:0000256" key="7">
    <source>
        <dbReference type="SAM" id="Phobius"/>
    </source>
</evidence>
<protein>
    <recommendedName>
        <fullName evidence="8">Ima1 N-terminal domain-containing protein</fullName>
    </recommendedName>
</protein>
<dbReference type="InterPro" id="IPR018617">
    <property type="entry name" value="Ima1_N"/>
</dbReference>
<feature type="compositionally biased region" description="Polar residues" evidence="6">
    <location>
        <begin position="243"/>
        <end position="261"/>
    </location>
</feature>
<feature type="transmembrane region" description="Helical" evidence="7">
    <location>
        <begin position="419"/>
        <end position="441"/>
    </location>
</feature>
<comment type="subcellular location">
    <subcellularLocation>
        <location evidence="1">Nucleus inner membrane</location>
        <topology evidence="1">Multi-pass membrane protein</topology>
    </subcellularLocation>
</comment>
<evidence type="ECO:0000256" key="5">
    <source>
        <dbReference type="ARBA" id="ARBA00023242"/>
    </source>
</evidence>
<feature type="region of interest" description="Disordered" evidence="6">
    <location>
        <begin position="451"/>
        <end position="488"/>
    </location>
</feature>
<dbReference type="AlphaFoldDB" id="A0A317XHG7"/>
<dbReference type="STRING" id="1882483.A0A317XHG7"/>
<reference evidence="9 10" key="1">
    <citation type="journal article" date="2018" name="Mol. Biol. Evol.">
        <title>Broad Genomic Sampling Reveals a Smut Pathogenic Ancestry of the Fungal Clade Ustilaginomycotina.</title>
        <authorList>
            <person name="Kijpornyongpan T."/>
            <person name="Mondo S.J."/>
            <person name="Barry K."/>
            <person name="Sandor L."/>
            <person name="Lee J."/>
            <person name="Lipzen A."/>
            <person name="Pangilinan J."/>
            <person name="LaButti K."/>
            <person name="Hainaut M."/>
            <person name="Henrissat B."/>
            <person name="Grigoriev I.V."/>
            <person name="Spatafora J.W."/>
            <person name="Aime M.C."/>
        </authorList>
    </citation>
    <scope>NUCLEOTIDE SEQUENCE [LARGE SCALE GENOMIC DNA]</scope>
    <source>
        <strain evidence="9 10">MCA 3645</strain>
    </source>
</reference>
<dbReference type="Proteomes" id="UP000246740">
    <property type="component" value="Unassembled WGS sequence"/>
</dbReference>
<gene>
    <name evidence="9" type="ORF">BCV70DRAFT_101956</name>
</gene>
<feature type="transmembrane region" description="Helical" evidence="7">
    <location>
        <begin position="317"/>
        <end position="336"/>
    </location>
</feature>
<accession>A0A317XHG7</accession>
<dbReference type="GO" id="GO:0071765">
    <property type="term" value="P:nuclear inner membrane organization"/>
    <property type="evidence" value="ECO:0007669"/>
    <property type="project" value="InterPro"/>
</dbReference>
<proteinExistence type="predicted"/>
<feature type="domain" description="Ima1 N-terminal" evidence="8">
    <location>
        <begin position="57"/>
        <end position="195"/>
    </location>
</feature>
<keyword evidence="3 7" id="KW-1133">Transmembrane helix</keyword>
<dbReference type="OrthoDB" id="5966927at2759"/>
<dbReference type="InterPro" id="IPR042321">
    <property type="entry name" value="Ima1"/>
</dbReference>
<keyword evidence="4 7" id="KW-0472">Membrane</keyword>
<dbReference type="InParanoid" id="A0A317XHG7"/>
<evidence type="ECO:0000256" key="1">
    <source>
        <dbReference type="ARBA" id="ARBA00004473"/>
    </source>
</evidence>
<dbReference type="EMBL" id="KZ819239">
    <property type="protein sequence ID" value="PWY96918.1"/>
    <property type="molecule type" value="Genomic_DNA"/>
</dbReference>
<dbReference type="GO" id="GO:0034992">
    <property type="term" value="C:microtubule organizing center attachment site"/>
    <property type="evidence" value="ECO:0007669"/>
    <property type="project" value="TreeGrafter"/>
</dbReference>
<dbReference type="PANTHER" id="PTHR28538">
    <property type="entry name" value="INTEGRAL INNER NUCLEAR MEMBRANE PROTEIN IMA1"/>
    <property type="match status" value="1"/>
</dbReference>
<dbReference type="GO" id="GO:0005637">
    <property type="term" value="C:nuclear inner membrane"/>
    <property type="evidence" value="ECO:0007669"/>
    <property type="project" value="UniProtKB-SubCell"/>
</dbReference>
<feature type="region of interest" description="Disordered" evidence="6">
    <location>
        <begin position="545"/>
        <end position="575"/>
    </location>
</feature>
<dbReference type="PANTHER" id="PTHR28538:SF1">
    <property type="entry name" value="INTEGRAL INNER NUCLEAR MEMBRANE PROTEIN IMA1"/>
    <property type="match status" value="1"/>
</dbReference>
<feature type="region of interest" description="Disordered" evidence="6">
    <location>
        <begin position="224"/>
        <end position="261"/>
    </location>
</feature>
<keyword evidence="10" id="KW-1185">Reference proteome</keyword>
<organism evidence="9 10">
    <name type="scientific">Testicularia cyperi</name>
    <dbReference type="NCBI Taxonomy" id="1882483"/>
    <lineage>
        <taxon>Eukaryota</taxon>
        <taxon>Fungi</taxon>
        <taxon>Dikarya</taxon>
        <taxon>Basidiomycota</taxon>
        <taxon>Ustilaginomycotina</taxon>
        <taxon>Ustilaginomycetes</taxon>
        <taxon>Ustilaginales</taxon>
        <taxon>Anthracoideaceae</taxon>
        <taxon>Testicularia</taxon>
    </lineage>
</organism>